<dbReference type="PROSITE" id="PS01359">
    <property type="entry name" value="ZF_PHD_1"/>
    <property type="match status" value="1"/>
</dbReference>
<reference evidence="12 13" key="1">
    <citation type="submission" date="2022-07" db="EMBL/GenBank/DDBJ databases">
        <title>Genome-wide signatures of adaptation to extreme environments.</title>
        <authorList>
            <person name="Cho C.H."/>
            <person name="Yoon H.S."/>
        </authorList>
    </citation>
    <scope>NUCLEOTIDE SEQUENCE [LARGE SCALE GENOMIC DNA]</scope>
    <source>
        <strain evidence="12 13">DBV 063 E5</strain>
    </source>
</reference>
<feature type="region of interest" description="Disordered" evidence="10">
    <location>
        <begin position="137"/>
        <end position="166"/>
    </location>
</feature>
<dbReference type="InterPro" id="IPR024610">
    <property type="entry name" value="ING_N_histone-binding"/>
</dbReference>
<feature type="binding site" evidence="7">
    <location>
        <position position="252"/>
    </location>
    <ligand>
        <name>Zn(2+)</name>
        <dbReference type="ChEBI" id="CHEBI:29105"/>
        <label>1</label>
    </ligand>
</feature>
<feature type="binding site" evidence="7">
    <location>
        <position position="238"/>
    </location>
    <ligand>
        <name>Zn(2+)</name>
        <dbReference type="ChEBI" id="CHEBI:29105"/>
        <label>2</label>
    </ligand>
</feature>
<evidence type="ECO:0000256" key="3">
    <source>
        <dbReference type="ARBA" id="ARBA00022723"/>
    </source>
</evidence>
<organism evidence="12 13">
    <name type="scientific">Cyanidium caldarium</name>
    <name type="common">Red alga</name>
    <dbReference type="NCBI Taxonomy" id="2771"/>
    <lineage>
        <taxon>Eukaryota</taxon>
        <taxon>Rhodophyta</taxon>
        <taxon>Bangiophyceae</taxon>
        <taxon>Cyanidiales</taxon>
        <taxon>Cyanidiaceae</taxon>
        <taxon>Cyanidium</taxon>
    </lineage>
</organism>
<keyword evidence="5 7" id="KW-0862">Zinc</keyword>
<dbReference type="InterPro" id="IPR001965">
    <property type="entry name" value="Znf_PHD"/>
</dbReference>
<dbReference type="Gene3D" id="3.30.40.10">
    <property type="entry name" value="Zinc/RING finger domain, C3HC4 (zinc finger)"/>
    <property type="match status" value="1"/>
</dbReference>
<dbReference type="SMART" id="SM00249">
    <property type="entry name" value="PHD"/>
    <property type="match status" value="1"/>
</dbReference>
<dbReference type="InterPro" id="IPR011011">
    <property type="entry name" value="Znf_FYVE_PHD"/>
</dbReference>
<evidence type="ECO:0000256" key="7">
    <source>
        <dbReference type="PIRSR" id="PIRSR628651-51"/>
    </source>
</evidence>
<evidence type="ECO:0000256" key="2">
    <source>
        <dbReference type="ARBA" id="ARBA00010210"/>
    </source>
</evidence>
<feature type="binding site" evidence="7">
    <location>
        <position position="268"/>
    </location>
    <ligand>
        <name>Zn(2+)</name>
        <dbReference type="ChEBI" id="CHEBI:29105"/>
        <label>2</label>
    </ligand>
</feature>
<proteinExistence type="inferred from homology"/>
<evidence type="ECO:0000256" key="10">
    <source>
        <dbReference type="SAM" id="MobiDB-lite"/>
    </source>
</evidence>
<dbReference type="InterPro" id="IPR028651">
    <property type="entry name" value="ING_fam"/>
</dbReference>
<comment type="domain">
    <text evidence="9">The PHD-type zinc finger mediates the binding to H3K4me3.</text>
</comment>
<dbReference type="Proteomes" id="UP001301350">
    <property type="component" value="Unassembled WGS sequence"/>
</dbReference>
<feature type="binding site" evidence="7">
    <location>
        <position position="265"/>
    </location>
    <ligand>
        <name>Zn(2+)</name>
        <dbReference type="ChEBI" id="CHEBI:29105"/>
        <label>2</label>
    </ligand>
</feature>
<dbReference type="PROSITE" id="PS50016">
    <property type="entry name" value="ZF_PHD_2"/>
    <property type="match status" value="1"/>
</dbReference>
<name>A0AAV9ITX1_CYACA</name>
<dbReference type="GO" id="GO:0006325">
    <property type="term" value="P:chromatin organization"/>
    <property type="evidence" value="ECO:0007669"/>
    <property type="project" value="UniProtKB-KW"/>
</dbReference>
<dbReference type="AlphaFoldDB" id="A0AAV9ITX1"/>
<evidence type="ECO:0000313" key="13">
    <source>
        <dbReference type="Proteomes" id="UP001301350"/>
    </source>
</evidence>
<evidence type="ECO:0000256" key="5">
    <source>
        <dbReference type="ARBA" id="ARBA00022833"/>
    </source>
</evidence>
<dbReference type="InterPro" id="IPR013083">
    <property type="entry name" value="Znf_RING/FYVE/PHD"/>
</dbReference>
<evidence type="ECO:0000256" key="4">
    <source>
        <dbReference type="ARBA" id="ARBA00022771"/>
    </source>
</evidence>
<comment type="subunit">
    <text evidence="9">Component of an histone acetyltransferase complex. Interacts with H3K4me3 and to a lesser extent with H3K4me2.</text>
</comment>
<evidence type="ECO:0000313" key="12">
    <source>
        <dbReference type="EMBL" id="KAK4535523.1"/>
    </source>
</evidence>
<dbReference type="SUPFAM" id="SSF57903">
    <property type="entry name" value="FYVE/PHD zinc finger"/>
    <property type="match status" value="1"/>
</dbReference>
<dbReference type="Gene3D" id="6.10.140.1740">
    <property type="match status" value="1"/>
</dbReference>
<comment type="function">
    <text evidence="9">Component of an histone acetyltransferase complex.</text>
</comment>
<comment type="similarity">
    <text evidence="2 9">Belongs to the ING family.</text>
</comment>
<feature type="binding site" evidence="7">
    <location>
        <position position="243"/>
    </location>
    <ligand>
        <name>Zn(2+)</name>
        <dbReference type="ChEBI" id="CHEBI:29105"/>
        <label>2</label>
    </ligand>
</feature>
<dbReference type="CDD" id="cd16859">
    <property type="entry name" value="ING_ING4_5"/>
    <property type="match status" value="1"/>
</dbReference>
<evidence type="ECO:0000256" key="1">
    <source>
        <dbReference type="ARBA" id="ARBA00004123"/>
    </source>
</evidence>
<dbReference type="GO" id="GO:0005634">
    <property type="term" value="C:nucleus"/>
    <property type="evidence" value="ECO:0007669"/>
    <property type="project" value="UniProtKB-SubCell"/>
</dbReference>
<comment type="caution">
    <text evidence="12">The sequence shown here is derived from an EMBL/GenBank/DDBJ whole genome shotgun (WGS) entry which is preliminary data.</text>
</comment>
<evidence type="ECO:0000256" key="6">
    <source>
        <dbReference type="ARBA" id="ARBA00023242"/>
    </source>
</evidence>
<evidence type="ECO:0000256" key="8">
    <source>
        <dbReference type="PROSITE-ProRule" id="PRU00146"/>
    </source>
</evidence>
<feature type="binding site" evidence="7">
    <location>
        <position position="227"/>
    </location>
    <ligand>
        <name>Zn(2+)</name>
        <dbReference type="ChEBI" id="CHEBI:29105"/>
        <label>1</label>
    </ligand>
</feature>
<dbReference type="SMART" id="SM01408">
    <property type="entry name" value="ING"/>
    <property type="match status" value="1"/>
</dbReference>
<accession>A0AAV9ITX1</accession>
<protein>
    <recommendedName>
        <fullName evidence="9">Inhibitor of growth protein</fullName>
    </recommendedName>
</protein>
<feature type="domain" description="PHD-type" evidence="11">
    <location>
        <begin position="222"/>
        <end position="271"/>
    </location>
</feature>
<dbReference type="EMBL" id="JANCYW010000005">
    <property type="protein sequence ID" value="KAK4535523.1"/>
    <property type="molecule type" value="Genomic_DNA"/>
</dbReference>
<dbReference type="InterPro" id="IPR019787">
    <property type="entry name" value="Znf_PHD-finger"/>
</dbReference>
<dbReference type="PANTHER" id="PTHR10333">
    <property type="entry name" value="INHIBITOR OF GROWTH PROTEIN"/>
    <property type="match status" value="1"/>
</dbReference>
<dbReference type="CDD" id="cd15505">
    <property type="entry name" value="PHD_ING"/>
    <property type="match status" value="1"/>
</dbReference>
<keyword evidence="6 9" id="KW-0539">Nucleus</keyword>
<keyword evidence="3 7" id="KW-0479">Metal-binding</keyword>
<feature type="binding site" evidence="7">
    <location>
        <position position="225"/>
    </location>
    <ligand>
        <name>Zn(2+)</name>
        <dbReference type="ChEBI" id="CHEBI:29105"/>
        <label>1</label>
    </ligand>
</feature>
<keyword evidence="4 8" id="KW-0863">Zinc-finger</keyword>
<keyword evidence="9" id="KW-0156">Chromatin regulator</keyword>
<comment type="subcellular location">
    <subcellularLocation>
        <location evidence="1 9">Nucleus</location>
    </subcellularLocation>
</comment>
<dbReference type="Pfam" id="PF12998">
    <property type="entry name" value="ING"/>
    <property type="match status" value="1"/>
</dbReference>
<dbReference type="InterPro" id="IPR019786">
    <property type="entry name" value="Zinc_finger_PHD-type_CS"/>
</dbReference>
<evidence type="ECO:0000256" key="9">
    <source>
        <dbReference type="RuleBase" id="RU361213"/>
    </source>
</evidence>
<sequence length="276" mass="30052">MAYRGLASIAQPAYLEDYVNSLAALPNELREKYHRIGEMDAEVVRLQREAEVLLRDAARRSQAGGSSSDKKRDLAALRRVWPRVEQLQVQCMRKGGEKVALAESAYTVVDRYVRELDAKLREYEAYLRREGQWPEGVRGMGTPAGESAGSSPGRALPPRPDEGMRRVGVTPERVDAGGAAGASAPPSSSASVVGGFGAVGVAGAPLPPRNFIEDMPVDPNEPRYCYCGDVSYGEMVACESGNCPYEWFHFQCVGLTEAPNGTWLCPDCRARAGRVR</sequence>
<gene>
    <name evidence="12" type="ORF">CDCA_CDCA05G1548</name>
</gene>
<dbReference type="GO" id="GO:0008270">
    <property type="term" value="F:zinc ion binding"/>
    <property type="evidence" value="ECO:0007669"/>
    <property type="project" value="UniProtKB-KW"/>
</dbReference>
<keyword evidence="13" id="KW-1185">Reference proteome</keyword>
<evidence type="ECO:0000259" key="11">
    <source>
        <dbReference type="PROSITE" id="PS50016"/>
    </source>
</evidence>
<feature type="binding site" evidence="7">
    <location>
        <position position="249"/>
    </location>
    <ligand>
        <name>Zn(2+)</name>
        <dbReference type="ChEBI" id="CHEBI:29105"/>
        <label>1</label>
    </ligand>
</feature>